<keyword evidence="2" id="KW-1185">Reference proteome</keyword>
<reference evidence="1" key="1">
    <citation type="submission" date="2022-08" db="EMBL/GenBank/DDBJ databases">
        <authorList>
            <person name="Deng Y."/>
            <person name="Han X.-F."/>
            <person name="Zhang Y.-Q."/>
        </authorList>
    </citation>
    <scope>NUCLEOTIDE SEQUENCE</scope>
    <source>
        <strain evidence="1">CPCC 205716</strain>
    </source>
</reference>
<gene>
    <name evidence="1" type="ORF">NVV95_01715</name>
</gene>
<sequence>MDDDTLLAVILRGRPATVEEVATLANLPADEARARTGRLRERGLIGGRDDELLYVNPASWAAETVAERSAELRQRAATALSDMESLVAELPGLLRHWAVGEASGDPVPVAIRHGRHASEDLWYDTAAHDSGSLDALLPEVDRFLEPEPERAARFGRAMAGKDRVRVILPTWAGDDPLAQKRIAAYGNEEVGVDFRLLDSPPSWFWVDGDQLALPFEWGEGRPTSVLGVRNPALAALAAQYFELLWQRATPAEPAEHSWAPLLVLMRQGVTLEAASRRLGVNPRTGRRRISAAMDHYGVATLFALGVAFGADSPR</sequence>
<protein>
    <submittedName>
        <fullName evidence="1">Uncharacterized protein</fullName>
    </submittedName>
</protein>
<comment type="caution">
    <text evidence="1">The sequence shown here is derived from an EMBL/GenBank/DDBJ whole genome shotgun (WGS) entry which is preliminary data.</text>
</comment>
<dbReference type="Proteomes" id="UP001165580">
    <property type="component" value="Unassembled WGS sequence"/>
</dbReference>
<proteinExistence type="predicted"/>
<dbReference type="RefSeq" id="WP_259484809.1">
    <property type="nucleotide sequence ID" value="NZ_JANTEZ010000001.1"/>
</dbReference>
<name>A0ABT2GAP0_9MICO</name>
<accession>A0ABT2GAP0</accession>
<dbReference type="EMBL" id="JANTEZ010000001">
    <property type="protein sequence ID" value="MCS5713263.1"/>
    <property type="molecule type" value="Genomic_DNA"/>
</dbReference>
<evidence type="ECO:0000313" key="1">
    <source>
        <dbReference type="EMBL" id="MCS5713263.1"/>
    </source>
</evidence>
<organism evidence="1 2">
    <name type="scientific">Herbiconiux gentiana</name>
    <dbReference type="NCBI Taxonomy" id="2970912"/>
    <lineage>
        <taxon>Bacteria</taxon>
        <taxon>Bacillati</taxon>
        <taxon>Actinomycetota</taxon>
        <taxon>Actinomycetes</taxon>
        <taxon>Micrococcales</taxon>
        <taxon>Microbacteriaceae</taxon>
        <taxon>Herbiconiux</taxon>
    </lineage>
</organism>
<evidence type="ECO:0000313" key="2">
    <source>
        <dbReference type="Proteomes" id="UP001165580"/>
    </source>
</evidence>